<dbReference type="RefSeq" id="WP_015500511.1">
    <property type="nucleotide sequence ID" value="NC_020911.1"/>
</dbReference>
<evidence type="ECO:0000313" key="1">
    <source>
        <dbReference type="EMBL" id="AGI68522.1"/>
    </source>
</evidence>
<dbReference type="Proteomes" id="UP000005307">
    <property type="component" value="Chromosome"/>
</dbReference>
<dbReference type="SUPFAM" id="SSF101498">
    <property type="entry name" value="Anti-sigma factor FlgM"/>
    <property type="match status" value="1"/>
</dbReference>
<dbReference type="EMBL" id="CP003740">
    <property type="protein sequence ID" value="AGI68522.1"/>
    <property type="molecule type" value="Genomic_DNA"/>
</dbReference>
<evidence type="ECO:0000313" key="2">
    <source>
        <dbReference type="Proteomes" id="UP000005307"/>
    </source>
</evidence>
<accession>M9R8H9</accession>
<proteinExistence type="predicted"/>
<keyword evidence="2" id="KW-1185">Reference proteome</keyword>
<dbReference type="STRING" id="391626.OAN307_c29720"/>
<protein>
    <submittedName>
        <fullName evidence="1">Putative flgM-like regulatory protein</fullName>
    </submittedName>
</protein>
<dbReference type="KEGG" id="oat:OAN307_c29720"/>
<dbReference type="AlphaFoldDB" id="M9R8H9"/>
<dbReference type="HOGENOM" id="CLU_2143305_0_0_5"/>
<sequence>MVDVSQNLTGTITGTKVPELNPIATVSLSHGNVVDSAALGTAAPVNPVSSVDRPAIEVNSAATEVLDSMKNLPPPVDIEAVDRIRESISLNDYPIDLDKVAQTLAAAFDVLR</sequence>
<organism evidence="1 2">
    <name type="scientific">Octadecabacter antarcticus 307</name>
    <dbReference type="NCBI Taxonomy" id="391626"/>
    <lineage>
        <taxon>Bacteria</taxon>
        <taxon>Pseudomonadati</taxon>
        <taxon>Pseudomonadota</taxon>
        <taxon>Alphaproteobacteria</taxon>
        <taxon>Rhodobacterales</taxon>
        <taxon>Roseobacteraceae</taxon>
        <taxon>Octadecabacter</taxon>
    </lineage>
</organism>
<reference evidence="1 2" key="1">
    <citation type="journal article" date="2013" name="PLoS ONE">
        <title>Poles Apart: Arctic and Antarctic Octadecabacter strains Share High Genome Plasticity and a New Type of Xanthorhodopsin.</title>
        <authorList>
            <person name="Vollmers J."/>
            <person name="Voget S."/>
            <person name="Dietrich S."/>
            <person name="Gollnow K."/>
            <person name="Smits M."/>
            <person name="Meyer K."/>
            <person name="Brinkhoff T."/>
            <person name="Simon M."/>
            <person name="Daniel R."/>
        </authorList>
    </citation>
    <scope>NUCLEOTIDE SEQUENCE [LARGE SCALE GENOMIC DNA]</scope>
    <source>
        <strain evidence="1 2">307</strain>
    </source>
</reference>
<dbReference type="eggNOG" id="COG2747">
    <property type="taxonomic scope" value="Bacteria"/>
</dbReference>
<dbReference type="InterPro" id="IPR035890">
    <property type="entry name" value="Anti-sigma-28_factor_FlgM_sf"/>
</dbReference>
<name>M9R8H9_9RHOB</name>
<dbReference type="OrthoDB" id="7357746at2"/>
<gene>
    <name evidence="1" type="ORF">OAN307_c29720</name>
</gene>